<evidence type="ECO:0000313" key="2">
    <source>
        <dbReference type="EMBL" id="KAK7490880.1"/>
    </source>
</evidence>
<reference evidence="2 3" key="1">
    <citation type="journal article" date="2023" name="Sci. Data">
        <title>Genome assembly of the Korean intertidal mud-creeper Batillaria attramentaria.</title>
        <authorList>
            <person name="Patra A.K."/>
            <person name="Ho P.T."/>
            <person name="Jun S."/>
            <person name="Lee S.J."/>
            <person name="Kim Y."/>
            <person name="Won Y.J."/>
        </authorList>
    </citation>
    <scope>NUCLEOTIDE SEQUENCE [LARGE SCALE GENOMIC DNA]</scope>
    <source>
        <strain evidence="2">Wonlab-2016</strain>
    </source>
</reference>
<name>A0ABD0KUP7_9CAEN</name>
<keyword evidence="3" id="KW-1185">Reference proteome</keyword>
<dbReference type="EMBL" id="JACVVK020000122">
    <property type="protein sequence ID" value="KAK7490880.1"/>
    <property type="molecule type" value="Genomic_DNA"/>
</dbReference>
<protein>
    <submittedName>
        <fullName evidence="2">Uncharacterized protein</fullName>
    </submittedName>
</protein>
<organism evidence="2 3">
    <name type="scientific">Batillaria attramentaria</name>
    <dbReference type="NCBI Taxonomy" id="370345"/>
    <lineage>
        <taxon>Eukaryota</taxon>
        <taxon>Metazoa</taxon>
        <taxon>Spiralia</taxon>
        <taxon>Lophotrochozoa</taxon>
        <taxon>Mollusca</taxon>
        <taxon>Gastropoda</taxon>
        <taxon>Caenogastropoda</taxon>
        <taxon>Sorbeoconcha</taxon>
        <taxon>Cerithioidea</taxon>
        <taxon>Batillariidae</taxon>
        <taxon>Batillaria</taxon>
    </lineage>
</organism>
<evidence type="ECO:0000256" key="1">
    <source>
        <dbReference type="SAM" id="MobiDB-lite"/>
    </source>
</evidence>
<gene>
    <name evidence="2" type="ORF">BaRGS_00017936</name>
</gene>
<evidence type="ECO:0000313" key="3">
    <source>
        <dbReference type="Proteomes" id="UP001519460"/>
    </source>
</evidence>
<comment type="caution">
    <text evidence="2">The sequence shown here is derived from an EMBL/GenBank/DDBJ whole genome shotgun (WGS) entry which is preliminary data.</text>
</comment>
<sequence>MGRGQRLMSSRRPPQSRDEVQQQCIVHDHELHSMSIYYIWHNIHTNSSHPQNLKGKQRYTQAKILCTQCGYPSTHYSSHQSGLVGITFGYDFPAKLPELYLSQSVASCTGLVSSRGSHIHNPWRWRWEGKGVSELETVGASRGETLTKTARGNKVFLQLYDLSYRQHRAVNRGQNSSDRTTVATFSPLTD</sequence>
<dbReference type="AlphaFoldDB" id="A0ABD0KUP7"/>
<dbReference type="Proteomes" id="UP001519460">
    <property type="component" value="Unassembled WGS sequence"/>
</dbReference>
<proteinExistence type="predicted"/>
<feature type="compositionally biased region" description="Polar residues" evidence="1">
    <location>
        <begin position="172"/>
        <end position="190"/>
    </location>
</feature>
<feature type="region of interest" description="Disordered" evidence="1">
    <location>
        <begin position="170"/>
        <end position="190"/>
    </location>
</feature>
<accession>A0ABD0KUP7</accession>